<evidence type="ECO:0000313" key="1">
    <source>
        <dbReference type="EMBL" id="EUC58098.1"/>
    </source>
</evidence>
<organism evidence="1 2">
    <name type="scientific">Mogibacterium timidum ATCC 33093</name>
    <dbReference type="NCBI Taxonomy" id="1401079"/>
    <lineage>
        <taxon>Bacteria</taxon>
        <taxon>Bacillati</taxon>
        <taxon>Bacillota</taxon>
        <taxon>Clostridia</taxon>
        <taxon>Peptostreptococcales</taxon>
        <taxon>Anaerovoracaceae</taxon>
        <taxon>Mogibacterium</taxon>
    </lineage>
</organism>
<proteinExistence type="predicted"/>
<gene>
    <name evidence="1" type="ORF">HMPREF0581_0162</name>
</gene>
<dbReference type="AlphaFoldDB" id="X8J732"/>
<dbReference type="EMBL" id="JALU01000003">
    <property type="protein sequence ID" value="EUC58098.1"/>
    <property type="molecule type" value="Genomic_DNA"/>
</dbReference>
<sequence>MLLEIQQIIYMIKYNLKRRLQSGIGRDYRPLLLLQLYGFN</sequence>
<dbReference type="Proteomes" id="UP000022645">
    <property type="component" value="Unassembled WGS sequence"/>
</dbReference>
<evidence type="ECO:0000313" key="2">
    <source>
        <dbReference type="Proteomes" id="UP000022645"/>
    </source>
</evidence>
<reference evidence="1 2" key="1">
    <citation type="submission" date="2014-01" db="EMBL/GenBank/DDBJ databases">
        <authorList>
            <person name="Durkin A.S."/>
            <person name="McCorrison J."/>
            <person name="Torralba M."/>
            <person name="Gillis M."/>
            <person name="Haft D.H."/>
            <person name="Methe B."/>
            <person name="Sutton G."/>
            <person name="Nelson K.E."/>
        </authorList>
    </citation>
    <scope>NUCLEOTIDE SEQUENCE [LARGE SCALE GENOMIC DNA]</scope>
    <source>
        <strain evidence="1 2">ATCC 33093</strain>
    </source>
</reference>
<name>X8J732_9FIRM</name>
<accession>X8J732</accession>
<protein>
    <submittedName>
        <fullName evidence="1">Uncharacterized protein</fullName>
    </submittedName>
</protein>
<comment type="caution">
    <text evidence="1">The sequence shown here is derived from an EMBL/GenBank/DDBJ whole genome shotgun (WGS) entry which is preliminary data.</text>
</comment>